<keyword evidence="3" id="KW-1185">Reference proteome</keyword>
<feature type="chain" id="PRO_5011795153" description="Lipoprotein" evidence="1">
    <location>
        <begin position="25"/>
        <end position="229"/>
    </location>
</feature>
<keyword evidence="1" id="KW-0732">Signal</keyword>
<evidence type="ECO:0000313" key="3">
    <source>
        <dbReference type="Proteomes" id="UP000199503"/>
    </source>
</evidence>
<evidence type="ECO:0000256" key="1">
    <source>
        <dbReference type="SAM" id="SignalP"/>
    </source>
</evidence>
<dbReference type="EMBL" id="FOFV01000004">
    <property type="protein sequence ID" value="SEQ79456.1"/>
    <property type="molecule type" value="Genomic_DNA"/>
</dbReference>
<feature type="signal peptide" evidence="1">
    <location>
        <begin position="1"/>
        <end position="24"/>
    </location>
</feature>
<dbReference type="AlphaFoldDB" id="A0A1H9IY32"/>
<dbReference type="STRING" id="65499.SAMN04488000_104374"/>
<gene>
    <name evidence="2" type="ORF">SAMN04488000_104374</name>
</gene>
<proteinExistence type="predicted"/>
<evidence type="ECO:0000313" key="2">
    <source>
        <dbReference type="EMBL" id="SEQ79456.1"/>
    </source>
</evidence>
<reference evidence="3" key="1">
    <citation type="submission" date="2016-10" db="EMBL/GenBank/DDBJ databases">
        <authorList>
            <person name="Varghese N."/>
            <person name="Submissions S."/>
        </authorList>
    </citation>
    <scope>NUCLEOTIDE SEQUENCE [LARGE SCALE GENOMIC DNA]</scope>
    <source>
        <strain evidence="3">DSM 44437</strain>
    </source>
</reference>
<organism evidence="2 3">
    <name type="scientific">Lentzea albida</name>
    <dbReference type="NCBI Taxonomy" id="65499"/>
    <lineage>
        <taxon>Bacteria</taxon>
        <taxon>Bacillati</taxon>
        <taxon>Actinomycetota</taxon>
        <taxon>Actinomycetes</taxon>
        <taxon>Pseudonocardiales</taxon>
        <taxon>Pseudonocardiaceae</taxon>
        <taxon>Lentzea</taxon>
    </lineage>
</organism>
<dbReference type="Proteomes" id="UP000199503">
    <property type="component" value="Unassembled WGS sequence"/>
</dbReference>
<accession>A0A1H9IY32</accession>
<evidence type="ECO:0008006" key="4">
    <source>
        <dbReference type="Google" id="ProtNLM"/>
    </source>
</evidence>
<sequence>MLGGIVGVTRFVLSALLIPLAGCAATKPATDFTYQDVPAERIADRLFLADVIAETEGCEPPFSDVVVRRPNFTGPPPPVDGGCGGSVRSSAPWEYVNAVKRITALHDVVVHEWQVLLQSGPEAAETRATEATLLHCLDRVGFTQLGPGDPSPASYGVGSGDLALNNAAQRCSDETGYGWRTAAQRLRTLRSVLGRHESEFNDVERLRPVLERGALPDQGSDRTRFGLPL</sequence>
<protein>
    <recommendedName>
        <fullName evidence="4">Lipoprotein</fullName>
    </recommendedName>
</protein>
<name>A0A1H9IY32_9PSEU</name>